<protein>
    <recommendedName>
        <fullName evidence="4 10">Adenosine kinase</fullName>
        <shortName evidence="10">AK</shortName>
        <ecNumber evidence="4 10">2.7.1.20</ecNumber>
    </recommendedName>
    <alternativeName>
        <fullName evidence="10">Adenosine 5'-phosphotransferase</fullName>
    </alternativeName>
</protein>
<evidence type="ECO:0000256" key="7">
    <source>
        <dbReference type="ARBA" id="ARBA00022741"/>
    </source>
</evidence>
<gene>
    <name evidence="12" type="ORF">LSAT_V11C100042310</name>
</gene>
<comment type="caution">
    <text evidence="12">The sequence shown here is derived from an EMBL/GenBank/DDBJ whole genome shotgun (WGS) entry which is preliminary data.</text>
</comment>
<dbReference type="InterPro" id="IPR001805">
    <property type="entry name" value="Adenokinase"/>
</dbReference>
<keyword evidence="9 10" id="KW-0067">ATP-binding</keyword>
<comment type="function">
    <text evidence="10">ATP dependent phosphorylation of adenosine and other related nucleoside analogs to monophosphate derivatives.</text>
</comment>
<evidence type="ECO:0000256" key="1">
    <source>
        <dbReference type="ARBA" id="ARBA00001946"/>
    </source>
</evidence>
<dbReference type="SUPFAM" id="SSF53613">
    <property type="entry name" value="Ribokinase-like"/>
    <property type="match status" value="1"/>
</dbReference>
<name>A0A9R1XVZ0_LACSA</name>
<accession>A0A9R1XVZ0</accession>
<keyword evidence="8 10" id="KW-0418">Kinase</keyword>
<feature type="domain" description="Carbohydrate kinase PfkB" evidence="11">
    <location>
        <begin position="46"/>
        <end position="113"/>
    </location>
</feature>
<evidence type="ECO:0000259" key="11">
    <source>
        <dbReference type="Pfam" id="PF00294"/>
    </source>
</evidence>
<evidence type="ECO:0000256" key="6">
    <source>
        <dbReference type="ARBA" id="ARBA00022726"/>
    </source>
</evidence>
<evidence type="ECO:0000313" key="12">
    <source>
        <dbReference type="EMBL" id="KAJ0228171.1"/>
    </source>
</evidence>
<dbReference type="GO" id="GO:0005524">
    <property type="term" value="F:ATP binding"/>
    <property type="evidence" value="ECO:0007669"/>
    <property type="project" value="UniProtKB-UniRule"/>
</dbReference>
<dbReference type="GO" id="GO:0004001">
    <property type="term" value="F:adenosine kinase activity"/>
    <property type="evidence" value="ECO:0007669"/>
    <property type="project" value="UniProtKB-UniRule"/>
</dbReference>
<dbReference type="Pfam" id="PF00294">
    <property type="entry name" value="PfkB"/>
    <property type="match status" value="1"/>
</dbReference>
<evidence type="ECO:0000256" key="5">
    <source>
        <dbReference type="ARBA" id="ARBA00022679"/>
    </source>
</evidence>
<sequence length="117" mass="12597">MSFKTDVATIQNIKSESLVGVDVCIVCCCSEMGAHFSACGRYLAACVALSPESIQLVAEHATAANKVFTINLSTPFICEFSKDAQEKALPYVDYVFGNETEAKTFSKTDNVEEIAIG</sequence>
<evidence type="ECO:0000256" key="9">
    <source>
        <dbReference type="ARBA" id="ARBA00022840"/>
    </source>
</evidence>
<dbReference type="InterPro" id="IPR029056">
    <property type="entry name" value="Ribokinase-like"/>
</dbReference>
<dbReference type="InterPro" id="IPR011611">
    <property type="entry name" value="PfkB_dom"/>
</dbReference>
<evidence type="ECO:0000256" key="10">
    <source>
        <dbReference type="RuleBase" id="RU368116"/>
    </source>
</evidence>
<dbReference type="GO" id="GO:0006166">
    <property type="term" value="P:purine ribonucleoside salvage"/>
    <property type="evidence" value="ECO:0007669"/>
    <property type="project" value="UniProtKB-KW"/>
</dbReference>
<evidence type="ECO:0000256" key="3">
    <source>
        <dbReference type="ARBA" id="ARBA00010688"/>
    </source>
</evidence>
<evidence type="ECO:0000313" key="13">
    <source>
        <dbReference type="Proteomes" id="UP000235145"/>
    </source>
</evidence>
<keyword evidence="6 10" id="KW-0660">Purine salvage</keyword>
<comment type="pathway">
    <text evidence="2 10">Purine metabolism; AMP biosynthesis via salvage pathway; AMP from adenosine: step 1/1.</text>
</comment>
<evidence type="ECO:0000256" key="8">
    <source>
        <dbReference type="ARBA" id="ARBA00022777"/>
    </source>
</evidence>
<comment type="catalytic activity">
    <reaction evidence="10">
        <text>adenosine + ATP = AMP + ADP + H(+)</text>
        <dbReference type="Rhea" id="RHEA:20824"/>
        <dbReference type="ChEBI" id="CHEBI:15378"/>
        <dbReference type="ChEBI" id="CHEBI:16335"/>
        <dbReference type="ChEBI" id="CHEBI:30616"/>
        <dbReference type="ChEBI" id="CHEBI:456215"/>
        <dbReference type="ChEBI" id="CHEBI:456216"/>
        <dbReference type="EC" id="2.7.1.20"/>
    </reaction>
</comment>
<dbReference type="EMBL" id="NBSK02000001">
    <property type="protein sequence ID" value="KAJ0228171.1"/>
    <property type="molecule type" value="Genomic_DNA"/>
</dbReference>
<keyword evidence="13" id="KW-1185">Reference proteome</keyword>
<keyword evidence="10" id="KW-0460">Magnesium</keyword>
<keyword evidence="7 10" id="KW-0547">Nucleotide-binding</keyword>
<evidence type="ECO:0000256" key="4">
    <source>
        <dbReference type="ARBA" id="ARBA00012119"/>
    </source>
</evidence>
<proteinExistence type="inferred from homology"/>
<dbReference type="Proteomes" id="UP000235145">
    <property type="component" value="Unassembled WGS sequence"/>
</dbReference>
<comment type="similarity">
    <text evidence="3 10">Belongs to the carbohydrate kinase PfkB family.</text>
</comment>
<dbReference type="Gene3D" id="3.40.1190.20">
    <property type="match status" value="1"/>
</dbReference>
<dbReference type="EC" id="2.7.1.20" evidence="4 10"/>
<keyword evidence="5 10" id="KW-0808">Transferase</keyword>
<dbReference type="GO" id="GO:0044209">
    <property type="term" value="P:AMP salvage"/>
    <property type="evidence" value="ECO:0007669"/>
    <property type="project" value="UniProtKB-UniRule"/>
</dbReference>
<dbReference type="PANTHER" id="PTHR45769:SF3">
    <property type="entry name" value="ADENOSINE KINASE"/>
    <property type="match status" value="1"/>
</dbReference>
<dbReference type="PANTHER" id="PTHR45769">
    <property type="entry name" value="ADENOSINE KINASE"/>
    <property type="match status" value="1"/>
</dbReference>
<reference evidence="12 13" key="1">
    <citation type="journal article" date="2017" name="Nat. Commun.">
        <title>Genome assembly with in vitro proximity ligation data and whole-genome triplication in lettuce.</title>
        <authorList>
            <person name="Reyes-Chin-Wo S."/>
            <person name="Wang Z."/>
            <person name="Yang X."/>
            <person name="Kozik A."/>
            <person name="Arikit S."/>
            <person name="Song C."/>
            <person name="Xia L."/>
            <person name="Froenicke L."/>
            <person name="Lavelle D.O."/>
            <person name="Truco M.J."/>
            <person name="Xia R."/>
            <person name="Zhu S."/>
            <person name="Xu C."/>
            <person name="Xu H."/>
            <person name="Xu X."/>
            <person name="Cox K."/>
            <person name="Korf I."/>
            <person name="Meyers B.C."/>
            <person name="Michelmore R.W."/>
        </authorList>
    </citation>
    <scope>NUCLEOTIDE SEQUENCE [LARGE SCALE GENOMIC DNA]</scope>
    <source>
        <strain evidence="13">cv. Salinas</strain>
        <tissue evidence="12">Seedlings</tissue>
    </source>
</reference>
<comment type="cofactor">
    <cofactor evidence="1 10">
        <name>Mg(2+)</name>
        <dbReference type="ChEBI" id="CHEBI:18420"/>
    </cofactor>
</comment>
<organism evidence="12 13">
    <name type="scientific">Lactuca sativa</name>
    <name type="common">Garden lettuce</name>
    <dbReference type="NCBI Taxonomy" id="4236"/>
    <lineage>
        <taxon>Eukaryota</taxon>
        <taxon>Viridiplantae</taxon>
        <taxon>Streptophyta</taxon>
        <taxon>Embryophyta</taxon>
        <taxon>Tracheophyta</taxon>
        <taxon>Spermatophyta</taxon>
        <taxon>Magnoliopsida</taxon>
        <taxon>eudicotyledons</taxon>
        <taxon>Gunneridae</taxon>
        <taxon>Pentapetalae</taxon>
        <taxon>asterids</taxon>
        <taxon>campanulids</taxon>
        <taxon>Asterales</taxon>
        <taxon>Asteraceae</taxon>
        <taxon>Cichorioideae</taxon>
        <taxon>Cichorieae</taxon>
        <taxon>Lactucinae</taxon>
        <taxon>Lactuca</taxon>
    </lineage>
</organism>
<dbReference type="AlphaFoldDB" id="A0A9R1XVZ0"/>
<evidence type="ECO:0000256" key="2">
    <source>
        <dbReference type="ARBA" id="ARBA00004801"/>
    </source>
</evidence>